<evidence type="ECO:0000313" key="9">
    <source>
        <dbReference type="Proteomes" id="UP000256512"/>
    </source>
</evidence>
<dbReference type="PANTHER" id="PTHR43823:SF3">
    <property type="entry name" value="MULTIDRUG EXPORT PROTEIN MEPA"/>
    <property type="match status" value="1"/>
</dbReference>
<proteinExistence type="predicted"/>
<gene>
    <name evidence="8" type="ORF">DRF62_16810</name>
</gene>
<dbReference type="Proteomes" id="UP000256512">
    <property type="component" value="Unassembled WGS sequence"/>
</dbReference>
<comment type="caution">
    <text evidence="8">The sequence shown here is derived from an EMBL/GenBank/DDBJ whole genome shotgun (WGS) entry which is preliminary data.</text>
</comment>
<dbReference type="PANTHER" id="PTHR43823">
    <property type="entry name" value="SPORULATION PROTEIN YKVU"/>
    <property type="match status" value="1"/>
</dbReference>
<keyword evidence="5 7" id="KW-1133">Transmembrane helix</keyword>
<keyword evidence="4 7" id="KW-0812">Transmembrane</keyword>
<name>A0A3D9BE15_9FLAO</name>
<evidence type="ECO:0000256" key="1">
    <source>
        <dbReference type="ARBA" id="ARBA00004651"/>
    </source>
</evidence>
<feature type="transmembrane region" description="Helical" evidence="7">
    <location>
        <begin position="246"/>
        <end position="266"/>
    </location>
</feature>
<sequence length="447" mass="49642">MDRKTFILKGDLKKVMWETSWPAVAAIVLYGINNFLDAIFVGYLINTKALAAVGMAFPLSQIVLGFGRLVGIGAGAAVSIWIGENRQDKLYKLFGSFNFLCIFFSLICTIPAYIFAHELMAMMGAKGELQTIAVEYFRVTLIGTVFWIYGLALNMLIRAEGKMKTAAVMIAGGLVIDIILKPIFISTFGMGVSGAAWATNCGMLIYSLLGFYYYAKGKSSFKTNWKSVSYHPEIGKRILKLGLPEMILSVMGVVQSIIIFNAIASYGTEDDISFFTVLNRFFLFLLTPLFGLMRGLQPVVGINFGAGQFERARKFLKTYILAGIAILSPFFLMAMIFPEQLIGLMLPGYIVNASQIQDFRLFFSVLPLLPITVLALSYYPAVNDSRKASSLVFLRQLILYIPLMLILPYYFGVKSIYWGSALIEVIVGVTTFIILRKGVVKPKMQLT</sequence>
<dbReference type="GO" id="GO:0042910">
    <property type="term" value="F:xenobiotic transmembrane transporter activity"/>
    <property type="evidence" value="ECO:0007669"/>
    <property type="project" value="InterPro"/>
</dbReference>
<dbReference type="AlphaFoldDB" id="A0A3D9BE15"/>
<keyword evidence="2" id="KW-0813">Transport</keyword>
<evidence type="ECO:0000256" key="4">
    <source>
        <dbReference type="ARBA" id="ARBA00022692"/>
    </source>
</evidence>
<feature type="transmembrane region" description="Helical" evidence="7">
    <location>
        <begin position="318"/>
        <end position="337"/>
    </location>
</feature>
<dbReference type="Pfam" id="PF01554">
    <property type="entry name" value="MatE"/>
    <property type="match status" value="2"/>
</dbReference>
<dbReference type="NCBIfam" id="TIGR00797">
    <property type="entry name" value="matE"/>
    <property type="match status" value="1"/>
</dbReference>
<dbReference type="GO" id="GO:0015297">
    <property type="term" value="F:antiporter activity"/>
    <property type="evidence" value="ECO:0007669"/>
    <property type="project" value="InterPro"/>
</dbReference>
<evidence type="ECO:0000256" key="5">
    <source>
        <dbReference type="ARBA" id="ARBA00022989"/>
    </source>
</evidence>
<dbReference type="GO" id="GO:0005886">
    <property type="term" value="C:plasma membrane"/>
    <property type="evidence" value="ECO:0007669"/>
    <property type="project" value="UniProtKB-SubCell"/>
</dbReference>
<feature type="transmembrane region" description="Helical" evidence="7">
    <location>
        <begin position="168"/>
        <end position="189"/>
    </location>
</feature>
<feature type="transmembrane region" description="Helical" evidence="7">
    <location>
        <begin position="94"/>
        <end position="116"/>
    </location>
</feature>
<dbReference type="InterPro" id="IPR051327">
    <property type="entry name" value="MATE_MepA_subfamily"/>
</dbReference>
<dbReference type="InterPro" id="IPR048279">
    <property type="entry name" value="MdtK-like"/>
</dbReference>
<evidence type="ECO:0000256" key="2">
    <source>
        <dbReference type="ARBA" id="ARBA00022448"/>
    </source>
</evidence>
<evidence type="ECO:0000256" key="3">
    <source>
        <dbReference type="ARBA" id="ARBA00022475"/>
    </source>
</evidence>
<keyword evidence="9" id="KW-1185">Reference proteome</keyword>
<comment type="subcellular location">
    <subcellularLocation>
        <location evidence="1">Cell membrane</location>
        <topology evidence="1">Multi-pass membrane protein</topology>
    </subcellularLocation>
</comment>
<protein>
    <submittedName>
        <fullName evidence="8">MATE family efflux transporter</fullName>
    </submittedName>
</protein>
<dbReference type="InterPro" id="IPR002528">
    <property type="entry name" value="MATE_fam"/>
</dbReference>
<organism evidence="8 9">
    <name type="scientific">Chryseobacterium piscium</name>
    <dbReference type="NCBI Taxonomy" id="333702"/>
    <lineage>
        <taxon>Bacteria</taxon>
        <taxon>Pseudomonadati</taxon>
        <taxon>Bacteroidota</taxon>
        <taxon>Flavobacteriia</taxon>
        <taxon>Flavobacteriales</taxon>
        <taxon>Weeksellaceae</taxon>
        <taxon>Chryseobacterium group</taxon>
        <taxon>Chryseobacterium</taxon>
    </lineage>
</organism>
<dbReference type="EMBL" id="QNVS01000070">
    <property type="protein sequence ID" value="REC51652.1"/>
    <property type="molecule type" value="Genomic_DNA"/>
</dbReference>
<feature type="transmembrane region" description="Helical" evidence="7">
    <location>
        <begin position="136"/>
        <end position="156"/>
    </location>
</feature>
<feature type="transmembrane region" description="Helical" evidence="7">
    <location>
        <begin position="361"/>
        <end position="379"/>
    </location>
</feature>
<evidence type="ECO:0000256" key="6">
    <source>
        <dbReference type="ARBA" id="ARBA00023136"/>
    </source>
</evidence>
<dbReference type="PIRSF" id="PIRSF006603">
    <property type="entry name" value="DinF"/>
    <property type="match status" value="1"/>
</dbReference>
<reference evidence="8 9" key="1">
    <citation type="journal article" date="2006" name="Int. J. Syst. Evol. Microbiol.">
        <title>Chryseobacterium piscium sp. nov., isolated from fish of the South Atlantic Ocean off South Africa.</title>
        <authorList>
            <person name="de Beer H."/>
            <person name="Hugo C.J."/>
            <person name="Jooste P.J."/>
            <person name="Vancanneyt M."/>
            <person name="Coenye T."/>
            <person name="Vandamme P."/>
        </authorList>
    </citation>
    <scope>NUCLEOTIDE SEQUENCE [LARGE SCALE GENOMIC DNA]</scope>
    <source>
        <strain evidence="8 9">CCUG 51923</strain>
    </source>
</reference>
<feature type="transmembrane region" description="Helical" evidence="7">
    <location>
        <begin position="21"/>
        <end position="45"/>
    </location>
</feature>
<evidence type="ECO:0000313" key="8">
    <source>
        <dbReference type="EMBL" id="REC51652.1"/>
    </source>
</evidence>
<keyword evidence="3" id="KW-1003">Cell membrane</keyword>
<accession>A0A3D9BE15</accession>
<evidence type="ECO:0000256" key="7">
    <source>
        <dbReference type="SAM" id="Phobius"/>
    </source>
</evidence>
<feature type="transmembrane region" description="Helical" evidence="7">
    <location>
        <begin position="57"/>
        <end position="82"/>
    </location>
</feature>
<feature type="transmembrane region" description="Helical" evidence="7">
    <location>
        <begin position="416"/>
        <end position="435"/>
    </location>
</feature>
<keyword evidence="6 7" id="KW-0472">Membrane</keyword>
<dbReference type="RefSeq" id="WP_115951335.1">
    <property type="nucleotide sequence ID" value="NZ_QNVS01000070.1"/>
</dbReference>
<feature type="transmembrane region" description="Helical" evidence="7">
    <location>
        <begin position="195"/>
        <end position="215"/>
    </location>
</feature>
<feature type="transmembrane region" description="Helical" evidence="7">
    <location>
        <begin position="391"/>
        <end position="410"/>
    </location>
</feature>